<organism evidence="1 2">
    <name type="scientific">Aphis gossypii</name>
    <name type="common">Cotton aphid</name>
    <dbReference type="NCBI Taxonomy" id="80765"/>
    <lineage>
        <taxon>Eukaryota</taxon>
        <taxon>Metazoa</taxon>
        <taxon>Ecdysozoa</taxon>
        <taxon>Arthropoda</taxon>
        <taxon>Hexapoda</taxon>
        <taxon>Insecta</taxon>
        <taxon>Pterygota</taxon>
        <taxon>Neoptera</taxon>
        <taxon>Paraneoptera</taxon>
        <taxon>Hemiptera</taxon>
        <taxon>Sternorrhyncha</taxon>
        <taxon>Aphidomorpha</taxon>
        <taxon>Aphidoidea</taxon>
        <taxon>Aphididae</taxon>
        <taxon>Aphidini</taxon>
        <taxon>Aphis</taxon>
        <taxon>Aphis</taxon>
    </lineage>
</organism>
<keyword evidence="2" id="KW-1185">Reference proteome</keyword>
<evidence type="ECO:0000313" key="1">
    <source>
        <dbReference type="EMBL" id="CAH1738069.1"/>
    </source>
</evidence>
<protein>
    <submittedName>
        <fullName evidence="1">Uncharacterized protein</fullName>
    </submittedName>
</protein>
<reference evidence="1" key="2">
    <citation type="submission" date="2022-10" db="EMBL/GenBank/DDBJ databases">
        <authorList>
            <consortium name="ENA_rothamsted_submissions"/>
            <consortium name="culmorum"/>
            <person name="King R."/>
        </authorList>
    </citation>
    <scope>NUCLEOTIDE SEQUENCE</scope>
</reference>
<sequence>MIEPCQRSNGSESTFHKECLLAGFRLDYRIAAPHPAMSSGRSQVDYRHPVSRRHETLCVPVTRPVTIVYWAVALNGRHQFSVKAFVFACICSNSWNTSSGNVSCVWHTVVRNCRYLNNVFLVGTRI</sequence>
<accession>A0A9P0NSK5</accession>
<dbReference type="Proteomes" id="UP001154329">
    <property type="component" value="Chromosome 4"/>
</dbReference>
<dbReference type="EMBL" id="OU899037">
    <property type="protein sequence ID" value="CAH1738069.1"/>
    <property type="molecule type" value="Genomic_DNA"/>
</dbReference>
<reference evidence="1" key="1">
    <citation type="submission" date="2022-02" db="EMBL/GenBank/DDBJ databases">
        <authorList>
            <person name="King R."/>
        </authorList>
    </citation>
    <scope>NUCLEOTIDE SEQUENCE</scope>
</reference>
<dbReference type="AlphaFoldDB" id="A0A9P0NSK5"/>
<gene>
    <name evidence="1" type="ORF">APHIGO_LOCUS11484</name>
</gene>
<proteinExistence type="predicted"/>
<name>A0A9P0NSK5_APHGO</name>
<evidence type="ECO:0000313" key="2">
    <source>
        <dbReference type="Proteomes" id="UP001154329"/>
    </source>
</evidence>